<name>A0ABS1J812_9BACL</name>
<dbReference type="GO" id="GO:0000310">
    <property type="term" value="F:xanthine phosphoribosyltransferase activity"/>
    <property type="evidence" value="ECO:0007669"/>
    <property type="project" value="UniProtKB-EC"/>
</dbReference>
<dbReference type="InterPro" id="IPR050118">
    <property type="entry name" value="Pur/Pyrimidine_PRTase"/>
</dbReference>
<dbReference type="EC" id="2.4.2.22" evidence="5 6"/>
<sequence>MKLLQDRIRQDGVALNGQVLKVDSFLNHQVDAGLTMEIGKAFAAEFGAQGVTKVLTIEASGIHFALATAVALGVPFVYAKKKKAVTLTEDLYTVPVHSFTRGETFNVSVSKRYLQAEDRVLIVDDFLATGDALLGLQEIVRLSGAHLVGIGAVIEKSFQEGRAKLEATGVKIHSLARIKSMSPEHMEFLEEESLTPVATK</sequence>
<dbReference type="HAMAP" id="MF_01184">
    <property type="entry name" value="XPRTase"/>
    <property type="match status" value="1"/>
</dbReference>
<evidence type="ECO:0000256" key="2">
    <source>
        <dbReference type="ARBA" id="ARBA00022676"/>
    </source>
</evidence>
<keyword evidence="2 5" id="KW-0328">Glycosyltransferase</keyword>
<dbReference type="PANTHER" id="PTHR43864:SF1">
    <property type="entry name" value="XANTHINE PHOSPHORIBOSYLTRANSFERASE"/>
    <property type="match status" value="1"/>
</dbReference>
<evidence type="ECO:0000259" key="7">
    <source>
        <dbReference type="Pfam" id="PF00156"/>
    </source>
</evidence>
<evidence type="ECO:0000256" key="6">
    <source>
        <dbReference type="NCBIfam" id="TIGR01744"/>
    </source>
</evidence>
<evidence type="ECO:0000256" key="5">
    <source>
        <dbReference type="HAMAP-Rule" id="MF_01184"/>
    </source>
</evidence>
<dbReference type="PANTHER" id="PTHR43864">
    <property type="entry name" value="HYPOXANTHINE/GUANINE PHOSPHORIBOSYLTRANSFERASE"/>
    <property type="match status" value="1"/>
</dbReference>
<keyword evidence="1 5" id="KW-0963">Cytoplasm</keyword>
<reference evidence="8 9" key="1">
    <citation type="submission" date="2021-01" db="EMBL/GenBank/DDBJ databases">
        <title>Tumebacillus sp. strain ITR2 16S ribosomal RNA gene Genome sequencing and assembly.</title>
        <authorList>
            <person name="Kang M."/>
        </authorList>
    </citation>
    <scope>NUCLEOTIDE SEQUENCE [LARGE SCALE GENOMIC DNA]</scope>
    <source>
        <strain evidence="8 9">ITR2</strain>
    </source>
</reference>
<evidence type="ECO:0000256" key="1">
    <source>
        <dbReference type="ARBA" id="ARBA00022490"/>
    </source>
</evidence>
<feature type="binding site" evidence="5">
    <location>
        <begin position="128"/>
        <end position="132"/>
    </location>
    <ligand>
        <name>5-phospho-alpha-D-ribose 1-diphosphate</name>
        <dbReference type="ChEBI" id="CHEBI:58017"/>
    </ligand>
</feature>
<dbReference type="InterPro" id="IPR010079">
    <property type="entry name" value="Xanthine_PRibTrfase"/>
</dbReference>
<keyword evidence="9" id="KW-1185">Reference proteome</keyword>
<evidence type="ECO:0000313" key="8">
    <source>
        <dbReference type="EMBL" id="MBL0386408.1"/>
    </source>
</evidence>
<dbReference type="InterPro" id="IPR000836">
    <property type="entry name" value="PRTase_dom"/>
</dbReference>
<comment type="subunit">
    <text evidence="5">Homodimer.</text>
</comment>
<dbReference type="CDD" id="cd06223">
    <property type="entry name" value="PRTases_typeI"/>
    <property type="match status" value="1"/>
</dbReference>
<dbReference type="Gene3D" id="3.40.50.2020">
    <property type="match status" value="1"/>
</dbReference>
<keyword evidence="3 5" id="KW-0808">Transferase</keyword>
<organism evidence="8 9">
    <name type="scientific">Tumebacillus amylolyticus</name>
    <dbReference type="NCBI Taxonomy" id="2801339"/>
    <lineage>
        <taxon>Bacteria</taxon>
        <taxon>Bacillati</taxon>
        <taxon>Bacillota</taxon>
        <taxon>Bacilli</taxon>
        <taxon>Bacillales</taxon>
        <taxon>Alicyclobacillaceae</taxon>
        <taxon>Tumebacillus</taxon>
    </lineage>
</organism>
<protein>
    <recommendedName>
        <fullName evidence="5 6">Xanthine phosphoribosyltransferase</fullName>
        <shortName evidence="5">XPRTase</shortName>
        <ecNumber evidence="5 6">2.4.2.22</ecNumber>
    </recommendedName>
</protein>
<gene>
    <name evidence="5" type="primary">xpt</name>
    <name evidence="8" type="ORF">JJB07_07090</name>
</gene>
<keyword evidence="4 5" id="KW-0660">Purine salvage</keyword>
<feature type="binding site" evidence="5">
    <location>
        <position position="156"/>
    </location>
    <ligand>
        <name>xanthine</name>
        <dbReference type="ChEBI" id="CHEBI:17712"/>
    </ligand>
</feature>
<comment type="catalytic activity">
    <reaction evidence="5">
        <text>XMP + diphosphate = xanthine + 5-phospho-alpha-D-ribose 1-diphosphate</text>
        <dbReference type="Rhea" id="RHEA:10800"/>
        <dbReference type="ChEBI" id="CHEBI:17712"/>
        <dbReference type="ChEBI" id="CHEBI:33019"/>
        <dbReference type="ChEBI" id="CHEBI:57464"/>
        <dbReference type="ChEBI" id="CHEBI:58017"/>
        <dbReference type="EC" id="2.4.2.22"/>
    </reaction>
</comment>
<dbReference type="NCBIfam" id="TIGR01744">
    <property type="entry name" value="XPRTase"/>
    <property type="match status" value="1"/>
</dbReference>
<comment type="subcellular location">
    <subcellularLocation>
        <location evidence="5">Cytoplasm</location>
    </subcellularLocation>
</comment>
<dbReference type="Pfam" id="PF00156">
    <property type="entry name" value="Pribosyltran"/>
    <property type="match status" value="1"/>
</dbReference>
<dbReference type="SUPFAM" id="SSF53271">
    <property type="entry name" value="PRTase-like"/>
    <property type="match status" value="1"/>
</dbReference>
<comment type="pathway">
    <text evidence="5">Purine metabolism; XMP biosynthesis via salvage pathway; XMP from xanthine: step 1/1.</text>
</comment>
<evidence type="ECO:0000313" key="9">
    <source>
        <dbReference type="Proteomes" id="UP000602284"/>
    </source>
</evidence>
<feature type="domain" description="Phosphoribosyltransferase" evidence="7">
    <location>
        <begin position="40"/>
        <end position="160"/>
    </location>
</feature>
<evidence type="ECO:0000256" key="3">
    <source>
        <dbReference type="ARBA" id="ARBA00022679"/>
    </source>
</evidence>
<dbReference type="EMBL" id="JAEQNB010000002">
    <property type="protein sequence ID" value="MBL0386408.1"/>
    <property type="molecule type" value="Genomic_DNA"/>
</dbReference>
<dbReference type="Proteomes" id="UP000602284">
    <property type="component" value="Unassembled WGS sequence"/>
</dbReference>
<dbReference type="InterPro" id="IPR029057">
    <property type="entry name" value="PRTase-like"/>
</dbReference>
<comment type="caution">
    <text evidence="8">The sequence shown here is derived from an EMBL/GenBank/DDBJ whole genome shotgun (WGS) entry which is preliminary data.</text>
</comment>
<evidence type="ECO:0000256" key="4">
    <source>
        <dbReference type="ARBA" id="ARBA00022726"/>
    </source>
</evidence>
<proteinExistence type="inferred from homology"/>
<accession>A0ABS1J812</accession>
<comment type="similarity">
    <text evidence="5">Belongs to the purine/pyrimidine phosphoribosyltransferase family. Xpt subfamily.</text>
</comment>
<comment type="function">
    <text evidence="5">Converts the preformed base xanthine, a product of nucleic acid breakdown, to xanthosine 5'-monophosphate (XMP), so it can be reused for RNA or DNA synthesis.</text>
</comment>
<dbReference type="RefSeq" id="WP_201632879.1">
    <property type="nucleotide sequence ID" value="NZ_JAEQNB010000002.1"/>
</dbReference>
<feature type="binding site" evidence="5">
    <location>
        <position position="20"/>
    </location>
    <ligand>
        <name>xanthine</name>
        <dbReference type="ChEBI" id="CHEBI:17712"/>
    </ligand>
</feature>
<feature type="binding site" evidence="5">
    <location>
        <position position="27"/>
    </location>
    <ligand>
        <name>xanthine</name>
        <dbReference type="ChEBI" id="CHEBI:17712"/>
    </ligand>
</feature>
<dbReference type="NCBIfam" id="NF006671">
    <property type="entry name" value="PRK09219.1"/>
    <property type="match status" value="1"/>
</dbReference>